<proteinExistence type="predicted"/>
<evidence type="ECO:0000313" key="3">
    <source>
        <dbReference type="Proteomes" id="UP000003779"/>
    </source>
</evidence>
<reference evidence="3" key="2">
    <citation type="submission" date="2012-08" db="EMBL/GenBank/DDBJ databases">
        <title>Whole-genome sequence of Nocardiopsis alba strain ATCC BAA-2165 associated with honeybees.</title>
        <authorList>
            <person name="Qiao J."/>
            <person name="Chen L."/>
            <person name="Li Y."/>
            <person name="Wang J."/>
            <person name="Zhang W."/>
            <person name="Chen S."/>
        </authorList>
    </citation>
    <scope>NUCLEOTIDE SEQUENCE [LARGE SCALE GENOMIC DNA]</scope>
    <source>
        <strain evidence="3">ATCC BAA-2165 / BE74</strain>
    </source>
</reference>
<feature type="compositionally biased region" description="Low complexity" evidence="1">
    <location>
        <begin position="95"/>
        <end position="110"/>
    </location>
</feature>
<accession>J7LBM5</accession>
<name>J7LBM5_NOCAA</name>
<sequence>MSGGVSAKDGCSEPALEAARETLAEALLHTREPPGELGEALATAATDAFTSALSATVHSRLKRRRSSTVDRTWSSGHPPVRREQGRLRRARGRVRSLSESSSDTLDLNAV</sequence>
<evidence type="ECO:0000313" key="2">
    <source>
        <dbReference type="EMBL" id="AFR08810.1"/>
    </source>
</evidence>
<dbReference type="EMBL" id="CP003788">
    <property type="protein sequence ID" value="AFR08810.1"/>
    <property type="molecule type" value="Genomic_DNA"/>
</dbReference>
<protein>
    <submittedName>
        <fullName evidence="2">Uncharacterized protein</fullName>
    </submittedName>
</protein>
<gene>
    <name evidence="2" type="ordered locus">B005_4936</name>
</gene>
<evidence type="ECO:0000256" key="1">
    <source>
        <dbReference type="SAM" id="MobiDB-lite"/>
    </source>
</evidence>
<dbReference type="Proteomes" id="UP000003779">
    <property type="component" value="Chromosome"/>
</dbReference>
<feature type="region of interest" description="Disordered" evidence="1">
    <location>
        <begin position="54"/>
        <end position="110"/>
    </location>
</feature>
<dbReference type="KEGG" id="nal:B005_4936"/>
<dbReference type="HOGENOM" id="CLU_2168312_0_0_11"/>
<dbReference type="AlphaFoldDB" id="J7LBM5"/>
<reference evidence="2 3" key="1">
    <citation type="journal article" date="2012" name="J. Bacteriol.">
        <title>Whole-Genome Sequence of Nocardiopsis alba Strain ATCC BAA-2165, Associated with Honeybees.</title>
        <authorList>
            <person name="Qiao J."/>
            <person name="Chen L."/>
            <person name="Li Y."/>
            <person name="Wang J."/>
            <person name="Zhang W."/>
            <person name="Chen S."/>
        </authorList>
    </citation>
    <scope>NUCLEOTIDE SEQUENCE [LARGE SCALE GENOMIC DNA]</scope>
    <source>
        <strain evidence="3">ATCC BAA-2165 / BE74</strain>
    </source>
</reference>
<dbReference type="STRING" id="1205910.B005_4936"/>
<organism evidence="2 3">
    <name type="scientific">Nocardiopsis alba (strain ATCC BAA-2165 / BE74)</name>
    <dbReference type="NCBI Taxonomy" id="1205910"/>
    <lineage>
        <taxon>Bacteria</taxon>
        <taxon>Bacillati</taxon>
        <taxon>Actinomycetota</taxon>
        <taxon>Actinomycetes</taxon>
        <taxon>Streptosporangiales</taxon>
        <taxon>Nocardiopsidaceae</taxon>
        <taxon>Nocardiopsis</taxon>
    </lineage>
</organism>